<organism evidence="1 2">
    <name type="scientific">Pongo abelii</name>
    <name type="common">Sumatran orangutan</name>
    <name type="synonym">Pongo pygmaeus abelii</name>
    <dbReference type="NCBI Taxonomy" id="9601"/>
    <lineage>
        <taxon>Eukaryota</taxon>
        <taxon>Metazoa</taxon>
        <taxon>Chordata</taxon>
        <taxon>Craniata</taxon>
        <taxon>Vertebrata</taxon>
        <taxon>Euteleostomi</taxon>
        <taxon>Mammalia</taxon>
        <taxon>Eutheria</taxon>
        <taxon>Euarchontoglires</taxon>
        <taxon>Primates</taxon>
        <taxon>Haplorrhini</taxon>
        <taxon>Catarrhini</taxon>
        <taxon>Hominidae</taxon>
        <taxon>Pongo</taxon>
    </lineage>
</organism>
<reference evidence="1" key="3">
    <citation type="submission" date="2025-09" db="UniProtKB">
        <authorList>
            <consortium name="Ensembl"/>
        </authorList>
    </citation>
    <scope>IDENTIFICATION</scope>
</reference>
<reference evidence="1 2" key="1">
    <citation type="submission" date="2008-02" db="EMBL/GenBank/DDBJ databases">
        <title>A 6x draft sequence assembly of the Pongo pygmaeus abelii genome.</title>
        <authorList>
            <person name="Wilson R.K."/>
            <person name="Mardis E."/>
        </authorList>
    </citation>
    <scope>NUCLEOTIDE SEQUENCE [LARGE SCALE GENOMIC DNA]</scope>
</reference>
<dbReference type="PANTHER" id="PTHR46254">
    <property type="entry name" value="PROTEIN GVQW1-RELATED"/>
    <property type="match status" value="1"/>
</dbReference>
<proteinExistence type="predicted"/>
<keyword evidence="2" id="KW-1185">Reference proteome</keyword>
<sequence length="168" mass="18566">GVPFQGVDFGDCSGFPSALGRTWFVLVFLETRSRSFAQAGVQWHDHSSLQPRTPGLKRSSHLTLLSSWDHRRTPRHLTILFLGETGSRYVWSQTLASSNPPASASQTAGITGMSHHARPFFFSFFALISCKNQDWCLPRTKAYLLGANDVSSRQLGKGIKEPSGKKLS</sequence>
<evidence type="ECO:0000313" key="2">
    <source>
        <dbReference type="Proteomes" id="UP000001595"/>
    </source>
</evidence>
<reference evidence="1" key="2">
    <citation type="submission" date="2025-08" db="UniProtKB">
        <authorList>
            <consortium name="Ensembl"/>
        </authorList>
    </citation>
    <scope>IDENTIFICATION</scope>
</reference>
<dbReference type="Proteomes" id="UP000001595">
    <property type="component" value="Chromosome 8"/>
</dbReference>
<dbReference type="AlphaFoldDB" id="A0A8I5TMY3"/>
<protein>
    <submittedName>
        <fullName evidence="1">Uncharacterized protein</fullName>
    </submittedName>
</protein>
<dbReference type="PANTHER" id="PTHR46254:SF3">
    <property type="entry name" value="SECRETED PROTEIN"/>
    <property type="match status" value="1"/>
</dbReference>
<name>A0A8I5TMY3_PONAB</name>
<dbReference type="Ensembl" id="ENSPPYT00000041258.1">
    <property type="protein sequence ID" value="ENSPPYP00000027225.1"/>
    <property type="gene ID" value="ENSPPYG00000038829.1"/>
</dbReference>
<dbReference type="GeneTree" id="ENSGT00940000167556"/>
<accession>A0A8I5TMY3</accession>
<evidence type="ECO:0000313" key="1">
    <source>
        <dbReference type="Ensembl" id="ENSPPYP00000027225.1"/>
    </source>
</evidence>
<dbReference type="PRINTS" id="PR02045">
    <property type="entry name" value="F138DOMAIN"/>
</dbReference>